<reference evidence="3" key="2">
    <citation type="journal article" date="2017" name="J. Anim. Genet.">
        <title>Multiple reference genome sequences of hot pepper reveal the massive evolution of plant disease resistance genes by retroduplication.</title>
        <authorList>
            <person name="Kim S."/>
            <person name="Park J."/>
            <person name="Yeom S.-I."/>
            <person name="Kim Y.-M."/>
            <person name="Seo E."/>
            <person name="Kim K.-T."/>
            <person name="Kim M.-S."/>
            <person name="Lee J.M."/>
            <person name="Cheong K."/>
            <person name="Shin H.-S."/>
            <person name="Kim S.-B."/>
            <person name="Han K."/>
            <person name="Lee J."/>
            <person name="Park M."/>
            <person name="Lee H.-A."/>
            <person name="Lee H.-Y."/>
            <person name="Lee Y."/>
            <person name="Oh S."/>
            <person name="Lee J.H."/>
            <person name="Choi E."/>
            <person name="Choi E."/>
            <person name="Lee S.E."/>
            <person name="Jeon J."/>
            <person name="Kim H."/>
            <person name="Choi G."/>
            <person name="Song H."/>
            <person name="Lee J."/>
            <person name="Lee S.-C."/>
            <person name="Kwon J.-K."/>
            <person name="Lee H.-Y."/>
            <person name="Koo N."/>
            <person name="Hong Y."/>
            <person name="Kim R.W."/>
            <person name="Kang W.-H."/>
            <person name="Huh J.H."/>
            <person name="Kang B.-C."/>
            <person name="Yang T.-J."/>
            <person name="Lee Y.-H."/>
            <person name="Bennetzen J.L."/>
            <person name="Choi D."/>
        </authorList>
    </citation>
    <scope>NUCLEOTIDE SEQUENCE [LARGE SCALE GENOMIC DNA]</scope>
    <source>
        <strain evidence="3">cv. PBC81</strain>
    </source>
</reference>
<proteinExistence type="predicted"/>
<feature type="domain" description="F-box" evidence="1">
    <location>
        <begin position="13"/>
        <end position="44"/>
    </location>
</feature>
<dbReference type="InterPro" id="IPR036047">
    <property type="entry name" value="F-box-like_dom_sf"/>
</dbReference>
<organism evidence="2 3">
    <name type="scientific">Capsicum baccatum</name>
    <name type="common">Peruvian pepper</name>
    <dbReference type="NCBI Taxonomy" id="33114"/>
    <lineage>
        <taxon>Eukaryota</taxon>
        <taxon>Viridiplantae</taxon>
        <taxon>Streptophyta</taxon>
        <taxon>Embryophyta</taxon>
        <taxon>Tracheophyta</taxon>
        <taxon>Spermatophyta</taxon>
        <taxon>Magnoliopsida</taxon>
        <taxon>eudicotyledons</taxon>
        <taxon>Gunneridae</taxon>
        <taxon>Pentapetalae</taxon>
        <taxon>asterids</taxon>
        <taxon>lamiids</taxon>
        <taxon>Solanales</taxon>
        <taxon>Solanaceae</taxon>
        <taxon>Solanoideae</taxon>
        <taxon>Capsiceae</taxon>
        <taxon>Capsicum</taxon>
    </lineage>
</organism>
<reference evidence="2 3" key="1">
    <citation type="journal article" date="2017" name="Genome Biol.">
        <title>New reference genome sequences of hot pepper reveal the massive evolution of plant disease-resistance genes by retroduplication.</title>
        <authorList>
            <person name="Kim S."/>
            <person name="Park J."/>
            <person name="Yeom S.I."/>
            <person name="Kim Y.M."/>
            <person name="Seo E."/>
            <person name="Kim K.T."/>
            <person name="Kim M.S."/>
            <person name="Lee J.M."/>
            <person name="Cheong K."/>
            <person name="Shin H.S."/>
            <person name="Kim S.B."/>
            <person name="Han K."/>
            <person name="Lee J."/>
            <person name="Park M."/>
            <person name="Lee H.A."/>
            <person name="Lee H.Y."/>
            <person name="Lee Y."/>
            <person name="Oh S."/>
            <person name="Lee J.H."/>
            <person name="Choi E."/>
            <person name="Choi E."/>
            <person name="Lee S.E."/>
            <person name="Jeon J."/>
            <person name="Kim H."/>
            <person name="Choi G."/>
            <person name="Song H."/>
            <person name="Lee J."/>
            <person name="Lee S.C."/>
            <person name="Kwon J.K."/>
            <person name="Lee H.Y."/>
            <person name="Koo N."/>
            <person name="Hong Y."/>
            <person name="Kim R.W."/>
            <person name="Kang W.H."/>
            <person name="Huh J.H."/>
            <person name="Kang B.C."/>
            <person name="Yang T.J."/>
            <person name="Lee Y.H."/>
            <person name="Bennetzen J.L."/>
            <person name="Choi D."/>
        </authorList>
    </citation>
    <scope>NUCLEOTIDE SEQUENCE [LARGE SCALE GENOMIC DNA]</scope>
    <source>
        <strain evidence="3">cv. PBC81</strain>
    </source>
</reference>
<accession>A0A2G2VRM6</accession>
<gene>
    <name evidence="2" type="ORF">CQW23_23331</name>
</gene>
<dbReference type="InterPro" id="IPR050796">
    <property type="entry name" value="SCF_F-box_component"/>
</dbReference>
<evidence type="ECO:0000313" key="3">
    <source>
        <dbReference type="Proteomes" id="UP000224567"/>
    </source>
</evidence>
<name>A0A2G2VRM6_CAPBA</name>
<dbReference type="OrthoDB" id="5314306at2759"/>
<sequence>MMIFPVDPSGDEMTNILSRLPIKDLMKFWSVCKSWSNLIRDPCFITMHMNQHSLHKESCLIDKDSLDIMGNECCTLYSDETFAEHKKLEFPLCEPDTRIMTALAFDDIIQSHYVKNQALVTWRAWDHT</sequence>
<evidence type="ECO:0000313" key="2">
    <source>
        <dbReference type="EMBL" id="PHT35631.1"/>
    </source>
</evidence>
<comment type="caution">
    <text evidence="2">The sequence shown here is derived from an EMBL/GenBank/DDBJ whole genome shotgun (WGS) entry which is preliminary data.</text>
</comment>
<dbReference type="PANTHER" id="PTHR31672">
    <property type="entry name" value="BNACNNG10540D PROTEIN"/>
    <property type="match status" value="1"/>
</dbReference>
<dbReference type="Proteomes" id="UP000224567">
    <property type="component" value="Unassembled WGS sequence"/>
</dbReference>
<keyword evidence="3" id="KW-1185">Reference proteome</keyword>
<protein>
    <recommendedName>
        <fullName evidence="1">F-box domain-containing protein</fullName>
    </recommendedName>
</protein>
<dbReference type="SUPFAM" id="SSF81383">
    <property type="entry name" value="F-box domain"/>
    <property type="match status" value="1"/>
</dbReference>
<dbReference type="InterPro" id="IPR001810">
    <property type="entry name" value="F-box_dom"/>
</dbReference>
<dbReference type="Gene3D" id="1.20.1280.50">
    <property type="match status" value="1"/>
</dbReference>
<dbReference type="AlphaFoldDB" id="A0A2G2VRM6"/>
<dbReference type="PANTHER" id="PTHR31672:SF13">
    <property type="entry name" value="F-BOX PROTEIN CPR30-LIKE"/>
    <property type="match status" value="1"/>
</dbReference>
<dbReference type="Pfam" id="PF00646">
    <property type="entry name" value="F-box"/>
    <property type="match status" value="1"/>
</dbReference>
<evidence type="ECO:0000259" key="1">
    <source>
        <dbReference type="Pfam" id="PF00646"/>
    </source>
</evidence>
<dbReference type="EMBL" id="MLFT02000010">
    <property type="protein sequence ID" value="PHT35631.1"/>
    <property type="molecule type" value="Genomic_DNA"/>
</dbReference>